<name>A0A1F2PAF4_9EURY</name>
<organism evidence="1 2">
    <name type="scientific">Candidatus Syntropharchaeum caldarium</name>
    <dbReference type="NCBI Taxonomy" id="1838285"/>
    <lineage>
        <taxon>Archaea</taxon>
        <taxon>Methanobacteriati</taxon>
        <taxon>Methanobacteriota</taxon>
        <taxon>Stenosarchaea group</taxon>
        <taxon>Methanomicrobia</taxon>
        <taxon>Methanosarcinales</taxon>
        <taxon>ANME-2 cluster</taxon>
        <taxon>Candidatus Syntropharchaeum</taxon>
    </lineage>
</organism>
<dbReference type="AlphaFoldDB" id="A0A1F2PAF4"/>
<keyword evidence="2" id="KW-1185">Reference proteome</keyword>
<sequence>MIRDTMDMEKLRGMSSYRLPVQPIQFNSKEKLIAKDR</sequence>
<dbReference type="Proteomes" id="UP000186940">
    <property type="component" value="Unassembled WGS sequence"/>
</dbReference>
<dbReference type="EMBL" id="LYOS01000001">
    <property type="protein sequence ID" value="OFV68390.1"/>
    <property type="molecule type" value="Genomic_DNA"/>
</dbReference>
<protein>
    <submittedName>
        <fullName evidence="1">Uncharacterized protein</fullName>
    </submittedName>
</protein>
<dbReference type="STRING" id="1838285.SCAL_000066"/>
<gene>
    <name evidence="1" type="ORF">SCAL_000066</name>
</gene>
<accession>A0A1F2PAF4</accession>
<comment type="caution">
    <text evidence="1">The sequence shown here is derived from an EMBL/GenBank/DDBJ whole genome shotgun (WGS) entry which is preliminary data.</text>
</comment>
<proteinExistence type="predicted"/>
<evidence type="ECO:0000313" key="2">
    <source>
        <dbReference type="Proteomes" id="UP000186940"/>
    </source>
</evidence>
<reference evidence="1" key="1">
    <citation type="submission" date="2016-05" db="EMBL/GenBank/DDBJ databases">
        <title>Microbial consortia oxidize butane by reversing methanogenesis.</title>
        <authorList>
            <person name="Laso-Perez R."/>
            <person name="Richter M."/>
            <person name="Wegener G."/>
            <person name="Musat F."/>
        </authorList>
    </citation>
    <scope>NUCLEOTIDE SEQUENCE [LARGE SCALE GENOMIC DNA]</scope>
    <source>
        <strain evidence="1">BOX2</strain>
    </source>
</reference>
<evidence type="ECO:0000313" key="1">
    <source>
        <dbReference type="EMBL" id="OFV68390.1"/>
    </source>
</evidence>